<dbReference type="InterPro" id="IPR036526">
    <property type="entry name" value="C-N_Hydrolase_sf"/>
</dbReference>
<evidence type="ECO:0000259" key="2">
    <source>
        <dbReference type="PROSITE" id="PS50263"/>
    </source>
</evidence>
<gene>
    <name evidence="3" type="ORF">RFI_40299</name>
</gene>
<dbReference type="InterPro" id="IPR003010">
    <property type="entry name" value="C-N_Hydrolase"/>
</dbReference>
<name>X6L6Z4_RETFI</name>
<dbReference type="Gene3D" id="3.60.110.10">
    <property type="entry name" value="Carbon-nitrogen hydrolase"/>
    <property type="match status" value="1"/>
</dbReference>
<feature type="domain" description="CN hydrolase" evidence="2">
    <location>
        <begin position="1"/>
        <end position="223"/>
    </location>
</feature>
<keyword evidence="3" id="KW-0449">Lipoprotein</keyword>
<dbReference type="AlphaFoldDB" id="X6L6Z4"/>
<proteinExistence type="predicted"/>
<dbReference type="Pfam" id="PF00795">
    <property type="entry name" value="CN_hydrolase"/>
    <property type="match status" value="1"/>
</dbReference>
<accession>X6L6Z4</accession>
<sequence>EVEAQYFPYHEWTFYNSVSLINPKGDVIAHYRKTNLWPYYDFAWCTYGKDIVTAETEYGKVGLGICFDVHKILPEYKKENIWTLLYCIAWMSGYDRTGDRDTYLWFHDELPQRLLKEQVPYFVVGSNWSVPSSPFPYLIEDLQAETKSEDKGDKDNTNTKKSVKSSNTSEESSRSPHVYDWTGGGYSTIYSPYTGTEKEEKVHILAQSLTIYDDEIIYADIPICKK</sequence>
<protein>
    <submittedName>
        <fullName evidence="3">Nitrilase/cyanide hydratase and apolipoprotein N-acyltransferase</fullName>
    </submittedName>
</protein>
<comment type="caution">
    <text evidence="3">The sequence shown here is derived from an EMBL/GenBank/DDBJ whole genome shotgun (WGS) entry which is preliminary data.</text>
</comment>
<feature type="region of interest" description="Disordered" evidence="1">
    <location>
        <begin position="146"/>
        <end position="177"/>
    </location>
</feature>
<dbReference type="PROSITE" id="PS50263">
    <property type="entry name" value="CN_HYDROLASE"/>
    <property type="match status" value="1"/>
</dbReference>
<dbReference type="GO" id="GO:0016746">
    <property type="term" value="F:acyltransferase activity"/>
    <property type="evidence" value="ECO:0007669"/>
    <property type="project" value="UniProtKB-KW"/>
</dbReference>
<evidence type="ECO:0000256" key="1">
    <source>
        <dbReference type="SAM" id="MobiDB-lite"/>
    </source>
</evidence>
<dbReference type="EMBL" id="ASPP01050413">
    <property type="protein sequence ID" value="ETN97232.1"/>
    <property type="molecule type" value="Genomic_DNA"/>
</dbReference>
<feature type="compositionally biased region" description="Basic and acidic residues" evidence="1">
    <location>
        <begin position="146"/>
        <end position="158"/>
    </location>
</feature>
<evidence type="ECO:0000313" key="4">
    <source>
        <dbReference type="Proteomes" id="UP000023152"/>
    </source>
</evidence>
<reference evidence="3 4" key="1">
    <citation type="journal article" date="2013" name="Curr. Biol.">
        <title>The Genome of the Foraminiferan Reticulomyxa filosa.</title>
        <authorList>
            <person name="Glockner G."/>
            <person name="Hulsmann N."/>
            <person name="Schleicher M."/>
            <person name="Noegel A.A."/>
            <person name="Eichinger L."/>
            <person name="Gallinger C."/>
            <person name="Pawlowski J."/>
            <person name="Sierra R."/>
            <person name="Euteneuer U."/>
            <person name="Pillet L."/>
            <person name="Moustafa A."/>
            <person name="Platzer M."/>
            <person name="Groth M."/>
            <person name="Szafranski K."/>
            <person name="Schliwa M."/>
        </authorList>
    </citation>
    <scope>NUCLEOTIDE SEQUENCE [LARGE SCALE GENOMIC DNA]</scope>
</reference>
<keyword evidence="3" id="KW-0012">Acyltransferase</keyword>
<dbReference type="CDD" id="cd07197">
    <property type="entry name" value="nitrilase"/>
    <property type="match status" value="1"/>
</dbReference>
<evidence type="ECO:0000313" key="3">
    <source>
        <dbReference type="EMBL" id="ETN97232.1"/>
    </source>
</evidence>
<keyword evidence="4" id="KW-1185">Reference proteome</keyword>
<keyword evidence="3" id="KW-0808">Transferase</keyword>
<dbReference type="Proteomes" id="UP000023152">
    <property type="component" value="Unassembled WGS sequence"/>
</dbReference>
<dbReference type="SUPFAM" id="SSF56317">
    <property type="entry name" value="Carbon-nitrogen hydrolase"/>
    <property type="match status" value="1"/>
</dbReference>
<feature type="non-terminal residue" evidence="3">
    <location>
        <position position="1"/>
    </location>
</feature>
<dbReference type="OrthoDB" id="10250282at2759"/>
<organism evidence="3 4">
    <name type="scientific">Reticulomyxa filosa</name>
    <dbReference type="NCBI Taxonomy" id="46433"/>
    <lineage>
        <taxon>Eukaryota</taxon>
        <taxon>Sar</taxon>
        <taxon>Rhizaria</taxon>
        <taxon>Retaria</taxon>
        <taxon>Foraminifera</taxon>
        <taxon>Monothalamids</taxon>
        <taxon>Reticulomyxidae</taxon>
        <taxon>Reticulomyxa</taxon>
    </lineage>
</organism>